<protein>
    <submittedName>
        <fullName evidence="1">Uncharacterized protein</fullName>
    </submittedName>
</protein>
<evidence type="ECO:0000313" key="1">
    <source>
        <dbReference type="EMBL" id="MBX53784.1"/>
    </source>
</evidence>
<proteinExistence type="predicted"/>
<dbReference type="AlphaFoldDB" id="A0A2P2PGC1"/>
<organism evidence="1">
    <name type="scientific">Rhizophora mucronata</name>
    <name type="common">Asiatic mangrove</name>
    <dbReference type="NCBI Taxonomy" id="61149"/>
    <lineage>
        <taxon>Eukaryota</taxon>
        <taxon>Viridiplantae</taxon>
        <taxon>Streptophyta</taxon>
        <taxon>Embryophyta</taxon>
        <taxon>Tracheophyta</taxon>
        <taxon>Spermatophyta</taxon>
        <taxon>Magnoliopsida</taxon>
        <taxon>eudicotyledons</taxon>
        <taxon>Gunneridae</taxon>
        <taxon>Pentapetalae</taxon>
        <taxon>rosids</taxon>
        <taxon>fabids</taxon>
        <taxon>Malpighiales</taxon>
        <taxon>Rhizophoraceae</taxon>
        <taxon>Rhizophora</taxon>
    </lineage>
</organism>
<dbReference type="EMBL" id="GGEC01073300">
    <property type="protein sequence ID" value="MBX53784.1"/>
    <property type="molecule type" value="Transcribed_RNA"/>
</dbReference>
<reference evidence="1" key="1">
    <citation type="submission" date="2018-02" db="EMBL/GenBank/DDBJ databases">
        <title>Rhizophora mucronata_Transcriptome.</title>
        <authorList>
            <person name="Meera S.P."/>
            <person name="Sreeshan A."/>
            <person name="Augustine A."/>
        </authorList>
    </citation>
    <scope>NUCLEOTIDE SEQUENCE</scope>
    <source>
        <tissue evidence="1">Leaf</tissue>
    </source>
</reference>
<name>A0A2P2PGC1_RHIMU</name>
<accession>A0A2P2PGC1</accession>
<sequence length="29" mass="3573">MIPNLRVHLTWSLQCFKYRKQFTTITFPC</sequence>